<keyword evidence="3" id="KW-1185">Reference proteome</keyword>
<organism evidence="2 3">
    <name type="scientific">Porcisia hertigi</name>
    <dbReference type="NCBI Taxonomy" id="2761500"/>
    <lineage>
        <taxon>Eukaryota</taxon>
        <taxon>Discoba</taxon>
        <taxon>Euglenozoa</taxon>
        <taxon>Kinetoplastea</taxon>
        <taxon>Metakinetoplastina</taxon>
        <taxon>Trypanosomatida</taxon>
        <taxon>Trypanosomatidae</taxon>
        <taxon>Leishmaniinae</taxon>
        <taxon>Porcisia</taxon>
    </lineage>
</organism>
<dbReference type="Proteomes" id="UP000674318">
    <property type="component" value="Unassembled WGS sequence"/>
</dbReference>
<dbReference type="PANTHER" id="PTHR31118">
    <property type="entry name" value="CYCLASE-LIKE PROTEIN 2"/>
    <property type="match status" value="1"/>
</dbReference>
<dbReference type="GeneID" id="94290085"/>
<accession>A0A836HRC8</accession>
<dbReference type="EMBL" id="JAFJZO010000031">
    <property type="protein sequence ID" value="KAG5497746.1"/>
    <property type="molecule type" value="Genomic_DNA"/>
</dbReference>
<evidence type="ECO:0000313" key="3">
    <source>
        <dbReference type="Proteomes" id="UP000674318"/>
    </source>
</evidence>
<dbReference type="OrthoDB" id="7108654at2759"/>
<dbReference type="InterPro" id="IPR037175">
    <property type="entry name" value="KFase_sf"/>
</dbReference>
<comment type="caution">
    <text evidence="2">The sequence shown here is derived from an EMBL/GenBank/DDBJ whole genome shotgun (WGS) entry which is preliminary data.</text>
</comment>
<evidence type="ECO:0000313" key="2">
    <source>
        <dbReference type="EMBL" id="KAG5497746.1"/>
    </source>
</evidence>
<dbReference type="RefSeq" id="XP_067755214.1">
    <property type="nucleotide sequence ID" value="XM_067900008.1"/>
</dbReference>
<dbReference type="InterPro" id="IPR007325">
    <property type="entry name" value="KFase/CYL"/>
</dbReference>
<dbReference type="PANTHER" id="PTHR31118:SF12">
    <property type="entry name" value="CYCLASE-LIKE PROTEIN 2"/>
    <property type="match status" value="1"/>
</dbReference>
<evidence type="ECO:0000256" key="1">
    <source>
        <dbReference type="ARBA" id="ARBA00007865"/>
    </source>
</evidence>
<name>A0A836HRC8_9TRYP</name>
<reference evidence="2 3" key="1">
    <citation type="submission" date="2021-02" db="EMBL/GenBank/DDBJ databases">
        <title>Porcisia hertigi Genome sequencing and assembly.</title>
        <authorList>
            <person name="Almutairi H."/>
            <person name="Gatherer D."/>
        </authorList>
    </citation>
    <scope>NUCLEOTIDE SEQUENCE [LARGE SCALE GENOMIC DNA]</scope>
    <source>
        <strain evidence="2 3">C119</strain>
    </source>
</reference>
<protein>
    <recommendedName>
        <fullName evidence="4">Cyclase</fullName>
    </recommendedName>
</protein>
<dbReference type="KEGG" id="phet:94290085"/>
<dbReference type="GO" id="GO:0019441">
    <property type="term" value="P:L-tryptophan catabolic process to kynurenine"/>
    <property type="evidence" value="ECO:0007669"/>
    <property type="project" value="InterPro"/>
</dbReference>
<dbReference type="Gene3D" id="3.50.30.50">
    <property type="entry name" value="Putative cyclase"/>
    <property type="match status" value="2"/>
</dbReference>
<dbReference type="SUPFAM" id="SSF102198">
    <property type="entry name" value="Putative cyclase"/>
    <property type="match status" value="1"/>
</dbReference>
<dbReference type="AlphaFoldDB" id="A0A836HRC8"/>
<proteinExistence type="inferred from homology"/>
<dbReference type="Pfam" id="PF04199">
    <property type="entry name" value="Cyclase"/>
    <property type="match status" value="1"/>
</dbReference>
<dbReference type="GO" id="GO:0004061">
    <property type="term" value="F:arylformamidase activity"/>
    <property type="evidence" value="ECO:0007669"/>
    <property type="project" value="InterPro"/>
</dbReference>
<sequence>MHLIDLSVPLYDGMPVYEGDPPVRVTKVCTREKDGWEVRQLHMGTHTGTHVDVPVHMHEGGSNLDGVPLTQYCGPAVVVTVGAVSYPVKMGLLFYESVPADCVSRIVAAEAPFVGGPLEEETERLLLGHGIITYTDLTNVEELIEKRFMFYGFPLRIQGGDGSPVRAVAIVDDRSGCRGGD</sequence>
<gene>
    <name evidence="2" type="ORF">JKF63_04013</name>
</gene>
<comment type="similarity">
    <text evidence="1">Belongs to the Cyclase 1 superfamily.</text>
</comment>
<evidence type="ECO:0008006" key="4">
    <source>
        <dbReference type="Google" id="ProtNLM"/>
    </source>
</evidence>